<sequence>MENRNADAPSLGMLLLEKAYGKWWMMLIEGIGLLVLGGLTLFWPGVTLPILVMAFGIYRVAMGLTYILCHFIYKARFGVDGGFSVGRGILDLLIGGMFLLMPGLILTFFSMIVGFFSITIGITVTAIGFRTEGWWKAIMVILGILLAAFGFFAFWNPVGFAAVFLLILGVLLGLMGIFTITRSLSMHKALKQIQAANAGFTDYKVE</sequence>
<organism evidence="2 3">
    <name type="scientific">Eubacterium barkeri</name>
    <name type="common">Clostridium barkeri</name>
    <dbReference type="NCBI Taxonomy" id="1528"/>
    <lineage>
        <taxon>Bacteria</taxon>
        <taxon>Bacillati</taxon>
        <taxon>Bacillota</taxon>
        <taxon>Clostridia</taxon>
        <taxon>Eubacteriales</taxon>
        <taxon>Eubacteriaceae</taxon>
        <taxon>Eubacterium</taxon>
    </lineage>
</organism>
<keyword evidence="1" id="KW-0812">Transmembrane</keyword>
<dbReference type="AlphaFoldDB" id="A0A1H3C8M9"/>
<feature type="transmembrane region" description="Helical" evidence="1">
    <location>
        <begin position="50"/>
        <end position="73"/>
    </location>
</feature>
<dbReference type="InterPro" id="IPR005325">
    <property type="entry name" value="DUF308_memb"/>
</dbReference>
<feature type="transmembrane region" description="Helical" evidence="1">
    <location>
        <begin position="134"/>
        <end position="155"/>
    </location>
</feature>
<feature type="transmembrane region" description="Helical" evidence="1">
    <location>
        <begin position="23"/>
        <end position="43"/>
    </location>
</feature>
<keyword evidence="1" id="KW-1133">Transmembrane helix</keyword>
<dbReference type="GO" id="GO:0005886">
    <property type="term" value="C:plasma membrane"/>
    <property type="evidence" value="ECO:0007669"/>
    <property type="project" value="TreeGrafter"/>
</dbReference>
<dbReference type="Pfam" id="PF03729">
    <property type="entry name" value="DUF308"/>
    <property type="match status" value="2"/>
</dbReference>
<proteinExistence type="predicted"/>
<keyword evidence="3" id="KW-1185">Reference proteome</keyword>
<dbReference type="Proteomes" id="UP000199652">
    <property type="component" value="Unassembled WGS sequence"/>
</dbReference>
<evidence type="ECO:0000313" key="3">
    <source>
        <dbReference type="Proteomes" id="UP000199652"/>
    </source>
</evidence>
<gene>
    <name evidence="2" type="ORF">SAMN04488579_1034</name>
</gene>
<dbReference type="PANTHER" id="PTHR34989">
    <property type="entry name" value="PROTEIN HDED"/>
    <property type="match status" value="1"/>
</dbReference>
<reference evidence="3" key="1">
    <citation type="submission" date="2016-10" db="EMBL/GenBank/DDBJ databases">
        <authorList>
            <person name="Varghese N."/>
            <person name="Submissions S."/>
        </authorList>
    </citation>
    <scope>NUCLEOTIDE SEQUENCE [LARGE SCALE GENOMIC DNA]</scope>
    <source>
        <strain evidence="3">VPI 5359</strain>
    </source>
</reference>
<feature type="transmembrane region" description="Helical" evidence="1">
    <location>
        <begin position="161"/>
        <end position="181"/>
    </location>
</feature>
<feature type="transmembrane region" description="Helical" evidence="1">
    <location>
        <begin position="93"/>
        <end position="122"/>
    </location>
</feature>
<dbReference type="PANTHER" id="PTHR34989:SF1">
    <property type="entry name" value="PROTEIN HDED"/>
    <property type="match status" value="1"/>
</dbReference>
<evidence type="ECO:0000313" key="2">
    <source>
        <dbReference type="EMBL" id="SDX50507.1"/>
    </source>
</evidence>
<dbReference type="RefSeq" id="WP_090243198.1">
    <property type="nucleotide sequence ID" value="NZ_FNOU01000003.1"/>
</dbReference>
<evidence type="ECO:0000256" key="1">
    <source>
        <dbReference type="SAM" id="Phobius"/>
    </source>
</evidence>
<dbReference type="EMBL" id="FNOU01000003">
    <property type="protein sequence ID" value="SDX50507.1"/>
    <property type="molecule type" value="Genomic_DNA"/>
</dbReference>
<dbReference type="OrthoDB" id="1771000at2"/>
<protein>
    <submittedName>
        <fullName evidence="2">Uncharacterized membrane protein HdeD, DUF308 family</fullName>
    </submittedName>
</protein>
<accession>A0A1H3C8M9</accession>
<dbReference type="InterPro" id="IPR052712">
    <property type="entry name" value="Acid_resist_chaperone_HdeD"/>
</dbReference>
<name>A0A1H3C8M9_EUBBA</name>
<dbReference type="STRING" id="1528.SAMN04488579_1034"/>
<keyword evidence="1" id="KW-0472">Membrane</keyword>